<keyword evidence="3 4" id="KW-0964">Secreted</keyword>
<evidence type="ECO:0000313" key="6">
    <source>
        <dbReference type="Proteomes" id="UP001227230"/>
    </source>
</evidence>
<comment type="subunit">
    <text evidence="2 4">Homodimer.</text>
</comment>
<comment type="similarity">
    <text evidence="1 4">Belongs to the plant dirigent protein family.</text>
</comment>
<evidence type="ECO:0000313" key="5">
    <source>
        <dbReference type="EMBL" id="WJZ93969.1"/>
    </source>
</evidence>
<evidence type="ECO:0000256" key="3">
    <source>
        <dbReference type="ARBA" id="ARBA00022525"/>
    </source>
</evidence>
<proteinExistence type="inferred from homology"/>
<evidence type="ECO:0000256" key="4">
    <source>
        <dbReference type="RuleBase" id="RU363099"/>
    </source>
</evidence>
<gene>
    <name evidence="5" type="ORF">VitviT2T_012867</name>
</gene>
<dbReference type="EMBL" id="CP126655">
    <property type="protein sequence ID" value="WJZ93969.1"/>
    <property type="molecule type" value="Genomic_DNA"/>
</dbReference>
<dbReference type="InterPro" id="IPR004265">
    <property type="entry name" value="Dirigent"/>
</dbReference>
<evidence type="ECO:0000256" key="1">
    <source>
        <dbReference type="ARBA" id="ARBA00010746"/>
    </source>
</evidence>
<dbReference type="InterPro" id="IPR044859">
    <property type="entry name" value="Allene_oxi_cyc_Dirigent"/>
</dbReference>
<dbReference type="Gene3D" id="2.40.480.10">
    <property type="entry name" value="Allene oxide cyclase-like"/>
    <property type="match status" value="1"/>
</dbReference>
<comment type="subcellular location">
    <subcellularLocation>
        <location evidence="4">Secreted</location>
        <location evidence="4">Extracellular space</location>
        <location evidence="4">Apoplast</location>
    </subcellularLocation>
</comment>
<name>A0ABY9CHJ5_VITVI</name>
<sequence>MTSSGMRTRSAEKSMMLFSFFHLRFFSTMARSLILFTIFLSTIAADAAASGASGESHRFSRNLSPKSIGLKHEKLSHLHFYFHDIVTDPNPTTVRVAEATMSNTLVTTFGDVFVMDDPLTVGPEPSSKLVGRAQGIYASAWQEEVGLLMVMNFAFMEGKYNGSTLSVLGRNTIFSEVREMPIIGGSGLFRFARGYVEARTHSFNVKSGNAVVEYNV</sequence>
<protein>
    <recommendedName>
        <fullName evidence="4">Dirigent protein</fullName>
    </recommendedName>
</protein>
<organism evidence="5 6">
    <name type="scientific">Vitis vinifera</name>
    <name type="common">Grape</name>
    <dbReference type="NCBI Taxonomy" id="29760"/>
    <lineage>
        <taxon>Eukaryota</taxon>
        <taxon>Viridiplantae</taxon>
        <taxon>Streptophyta</taxon>
        <taxon>Embryophyta</taxon>
        <taxon>Tracheophyta</taxon>
        <taxon>Spermatophyta</taxon>
        <taxon>Magnoliopsida</taxon>
        <taxon>eudicotyledons</taxon>
        <taxon>Gunneridae</taxon>
        <taxon>Pentapetalae</taxon>
        <taxon>rosids</taxon>
        <taxon>Vitales</taxon>
        <taxon>Vitaceae</taxon>
        <taxon>Viteae</taxon>
        <taxon>Vitis</taxon>
    </lineage>
</organism>
<accession>A0ABY9CHJ5</accession>
<keyword evidence="4" id="KW-0052">Apoplast</keyword>
<dbReference type="Pfam" id="PF03018">
    <property type="entry name" value="Dirigent"/>
    <property type="match status" value="1"/>
</dbReference>
<keyword evidence="6" id="KW-1185">Reference proteome</keyword>
<evidence type="ECO:0000256" key="2">
    <source>
        <dbReference type="ARBA" id="ARBA00011738"/>
    </source>
</evidence>
<reference evidence="5 6" key="1">
    <citation type="journal article" date="2023" name="Hortic Res">
        <title>The complete reference genome for grapevine (Vitis vinifera L.) genetics and breeding.</title>
        <authorList>
            <person name="Shi X."/>
            <person name="Cao S."/>
            <person name="Wang X."/>
            <person name="Huang S."/>
            <person name="Wang Y."/>
            <person name="Liu Z."/>
            <person name="Liu W."/>
            <person name="Leng X."/>
            <person name="Peng Y."/>
            <person name="Wang N."/>
            <person name="Wang Y."/>
            <person name="Ma Z."/>
            <person name="Xu X."/>
            <person name="Zhang F."/>
            <person name="Xue H."/>
            <person name="Zhong H."/>
            <person name="Wang Y."/>
            <person name="Zhang K."/>
            <person name="Velt A."/>
            <person name="Avia K."/>
            <person name="Holtgrawe D."/>
            <person name="Grimplet J."/>
            <person name="Matus J.T."/>
            <person name="Ware D."/>
            <person name="Wu X."/>
            <person name="Wang H."/>
            <person name="Liu C."/>
            <person name="Fang Y."/>
            <person name="Rustenholz C."/>
            <person name="Cheng Z."/>
            <person name="Xiao H."/>
            <person name="Zhou Y."/>
        </authorList>
    </citation>
    <scope>NUCLEOTIDE SEQUENCE [LARGE SCALE GENOMIC DNA]</scope>
    <source>
        <strain evidence="6">cv. Pinot noir / PN40024</strain>
        <tissue evidence="5">Leaf</tissue>
    </source>
</reference>
<dbReference type="PANTHER" id="PTHR21495">
    <property type="entry name" value="NUCLEOPORIN-RELATED"/>
    <property type="match status" value="1"/>
</dbReference>
<comment type="function">
    <text evidence="4">Dirigent proteins impart stereoselectivity on the phenoxy radical-coupling reaction, yielding optically active lignans from two molecules of coniferyl alcohol in the biosynthesis of lignans, flavonolignans, and alkaloids and thus plays a central role in plant secondary metabolism.</text>
</comment>
<dbReference type="Proteomes" id="UP001227230">
    <property type="component" value="Chromosome 8"/>
</dbReference>